<dbReference type="AlphaFoldDB" id="A0AAD7TGG6"/>
<dbReference type="SUPFAM" id="SSF158997">
    <property type="entry name" value="Trm112p-like"/>
    <property type="match status" value="1"/>
</dbReference>
<comment type="caution">
    <text evidence="2">The sequence shown here is derived from an EMBL/GenBank/DDBJ whole genome shotgun (WGS) entry which is preliminary data.</text>
</comment>
<dbReference type="GO" id="GO:0046982">
    <property type="term" value="F:protein heterodimerization activity"/>
    <property type="evidence" value="ECO:0007669"/>
    <property type="project" value="InterPro"/>
</dbReference>
<dbReference type="Gene3D" id="2.20.25.10">
    <property type="match status" value="2"/>
</dbReference>
<evidence type="ECO:0000313" key="2">
    <source>
        <dbReference type="EMBL" id="KAJ8456441.1"/>
    </source>
</evidence>
<dbReference type="InterPro" id="IPR039127">
    <property type="entry name" value="Trm112"/>
</dbReference>
<organism evidence="2 3">
    <name type="scientific">Trametes cubensis</name>
    <dbReference type="NCBI Taxonomy" id="1111947"/>
    <lineage>
        <taxon>Eukaryota</taxon>
        <taxon>Fungi</taxon>
        <taxon>Dikarya</taxon>
        <taxon>Basidiomycota</taxon>
        <taxon>Agaricomycotina</taxon>
        <taxon>Agaricomycetes</taxon>
        <taxon>Polyporales</taxon>
        <taxon>Polyporaceae</taxon>
        <taxon>Trametes</taxon>
    </lineage>
</organism>
<gene>
    <name evidence="2" type="ORF">ONZ51_g12124</name>
</gene>
<evidence type="ECO:0000256" key="1">
    <source>
        <dbReference type="ARBA" id="ARBA00007980"/>
    </source>
</evidence>
<dbReference type="EMBL" id="JAPEVG010000679">
    <property type="protein sequence ID" value="KAJ8456441.1"/>
    <property type="molecule type" value="Genomic_DNA"/>
</dbReference>
<dbReference type="GO" id="GO:0030488">
    <property type="term" value="P:tRNA methylation"/>
    <property type="evidence" value="ECO:0007669"/>
    <property type="project" value="TreeGrafter"/>
</dbReference>
<dbReference type="GO" id="GO:0070476">
    <property type="term" value="P:rRNA (guanine-N7)-methylation"/>
    <property type="evidence" value="ECO:0007669"/>
    <property type="project" value="TreeGrafter"/>
</dbReference>
<evidence type="ECO:0000313" key="3">
    <source>
        <dbReference type="Proteomes" id="UP001215151"/>
    </source>
</evidence>
<accession>A0AAD7TGG6</accession>
<dbReference type="InterPro" id="IPR005651">
    <property type="entry name" value="Trm112-like"/>
</dbReference>
<evidence type="ECO:0008006" key="4">
    <source>
        <dbReference type="Google" id="ProtNLM"/>
    </source>
</evidence>
<dbReference type="PANTHER" id="PTHR12773:SF0">
    <property type="entry name" value="MULTIFUNCTIONAL METHYLTRANSFERASE SUBUNIT TRM112-LIKE PROTEIN"/>
    <property type="match status" value="1"/>
</dbReference>
<dbReference type="CDD" id="cd21089">
    <property type="entry name" value="Trm112-like"/>
    <property type="match status" value="1"/>
</dbReference>
<dbReference type="Pfam" id="PF03966">
    <property type="entry name" value="Trm112p"/>
    <property type="match status" value="1"/>
</dbReference>
<dbReference type="PANTHER" id="PTHR12773">
    <property type="entry name" value="UPF0315 PROTEIN-RELATED"/>
    <property type="match status" value="1"/>
</dbReference>
<reference evidence="2" key="1">
    <citation type="submission" date="2022-11" db="EMBL/GenBank/DDBJ databases">
        <title>Genome Sequence of Cubamyces cubensis.</title>
        <authorList>
            <person name="Buettner E."/>
        </authorList>
    </citation>
    <scope>NUCLEOTIDE SEQUENCE</scope>
    <source>
        <strain evidence="2">MPL-01</strain>
    </source>
</reference>
<dbReference type="Proteomes" id="UP001215151">
    <property type="component" value="Unassembled WGS sequence"/>
</dbReference>
<name>A0AAD7TGG6_9APHY</name>
<comment type="similarity">
    <text evidence="1">Belongs to the TRM112 family.</text>
</comment>
<proteinExistence type="inferred from homology"/>
<sequence length="150" mass="16839">MVRLITHNLLACHAKGCTTNNFPLQFQDVSIELRETEFNADFIRGFLPRIEWAALVSAARQLGDTSLPAEQPEMVDDEFLQKLHHVLLEVRTPLSSHIIAETVVWRLRPGARGGRQIHVEEGAMVCPNCKHVFPISNGIPNMLLAEHEIG</sequence>
<protein>
    <recommendedName>
        <fullName evidence="4">Multifunctional methyltransferase subunit TRM112-like protein</fullName>
    </recommendedName>
</protein>
<keyword evidence="3" id="KW-1185">Reference proteome</keyword>